<accession>A0ACB9IF22</accession>
<reference evidence="1 2" key="2">
    <citation type="journal article" date="2022" name="Mol. Ecol. Resour.">
        <title>The genomes of chicory, endive, great burdock and yacon provide insights into Asteraceae paleo-polyploidization history and plant inulin production.</title>
        <authorList>
            <person name="Fan W."/>
            <person name="Wang S."/>
            <person name="Wang H."/>
            <person name="Wang A."/>
            <person name="Jiang F."/>
            <person name="Liu H."/>
            <person name="Zhao H."/>
            <person name="Xu D."/>
            <person name="Zhang Y."/>
        </authorList>
    </citation>
    <scope>NUCLEOTIDE SEQUENCE [LARGE SCALE GENOMIC DNA]</scope>
    <source>
        <strain evidence="2">cv. Yunnan</strain>
        <tissue evidence="1">Leaves</tissue>
    </source>
</reference>
<reference evidence="2" key="1">
    <citation type="journal article" date="2022" name="Mol. Ecol. Resour.">
        <title>The genomes of chicory, endive, great burdock and yacon provide insights into Asteraceae palaeo-polyploidization history and plant inulin production.</title>
        <authorList>
            <person name="Fan W."/>
            <person name="Wang S."/>
            <person name="Wang H."/>
            <person name="Wang A."/>
            <person name="Jiang F."/>
            <person name="Liu H."/>
            <person name="Zhao H."/>
            <person name="Xu D."/>
            <person name="Zhang Y."/>
        </authorList>
    </citation>
    <scope>NUCLEOTIDE SEQUENCE [LARGE SCALE GENOMIC DNA]</scope>
    <source>
        <strain evidence="2">cv. Yunnan</strain>
    </source>
</reference>
<proteinExistence type="predicted"/>
<comment type="caution">
    <text evidence="1">The sequence shown here is derived from an EMBL/GenBank/DDBJ whole genome shotgun (WGS) entry which is preliminary data.</text>
</comment>
<organism evidence="1 2">
    <name type="scientific">Smallanthus sonchifolius</name>
    <dbReference type="NCBI Taxonomy" id="185202"/>
    <lineage>
        <taxon>Eukaryota</taxon>
        <taxon>Viridiplantae</taxon>
        <taxon>Streptophyta</taxon>
        <taxon>Embryophyta</taxon>
        <taxon>Tracheophyta</taxon>
        <taxon>Spermatophyta</taxon>
        <taxon>Magnoliopsida</taxon>
        <taxon>eudicotyledons</taxon>
        <taxon>Gunneridae</taxon>
        <taxon>Pentapetalae</taxon>
        <taxon>asterids</taxon>
        <taxon>campanulids</taxon>
        <taxon>Asterales</taxon>
        <taxon>Asteraceae</taxon>
        <taxon>Asteroideae</taxon>
        <taxon>Heliantheae alliance</taxon>
        <taxon>Millerieae</taxon>
        <taxon>Smallanthus</taxon>
    </lineage>
</organism>
<gene>
    <name evidence="1" type="ORF">L1987_21978</name>
</gene>
<protein>
    <submittedName>
        <fullName evidence="1">Uncharacterized protein</fullName>
    </submittedName>
</protein>
<dbReference type="EMBL" id="CM042025">
    <property type="protein sequence ID" value="KAI3806086.1"/>
    <property type="molecule type" value="Genomic_DNA"/>
</dbReference>
<name>A0ACB9IF22_9ASTR</name>
<dbReference type="Proteomes" id="UP001056120">
    <property type="component" value="Linkage Group LG08"/>
</dbReference>
<keyword evidence="2" id="KW-1185">Reference proteome</keyword>
<sequence>MLGEARPCYDPTSAHPVVSRSVLQVFSYLVTRVRASQEVGTRRLNANKSVNKGYFASPITVSRLSASGCRFDLEIIYPSI</sequence>
<evidence type="ECO:0000313" key="2">
    <source>
        <dbReference type="Proteomes" id="UP001056120"/>
    </source>
</evidence>
<evidence type="ECO:0000313" key="1">
    <source>
        <dbReference type="EMBL" id="KAI3806086.1"/>
    </source>
</evidence>